<evidence type="ECO:0000259" key="3">
    <source>
        <dbReference type="Pfam" id="PF00656"/>
    </source>
</evidence>
<dbReference type="PANTHER" id="PTHR48104">
    <property type="entry name" value="METACASPASE-4"/>
    <property type="match status" value="1"/>
</dbReference>
<dbReference type="InterPro" id="IPR050452">
    <property type="entry name" value="Metacaspase"/>
</dbReference>
<evidence type="ECO:0000256" key="1">
    <source>
        <dbReference type="ARBA" id="ARBA00009005"/>
    </source>
</evidence>
<feature type="region of interest" description="Disordered" evidence="2">
    <location>
        <begin position="123"/>
        <end position="144"/>
    </location>
</feature>
<keyword evidence="5" id="KW-1185">Reference proteome</keyword>
<dbReference type="InterPro" id="IPR011600">
    <property type="entry name" value="Pept_C14_caspase"/>
</dbReference>
<gene>
    <name evidence="4" type="ORF">DL764_006414</name>
</gene>
<dbReference type="Proteomes" id="UP000293360">
    <property type="component" value="Unassembled WGS sequence"/>
</dbReference>
<protein>
    <recommendedName>
        <fullName evidence="3">Peptidase C14 caspase domain-containing protein</fullName>
    </recommendedName>
</protein>
<accession>A0A4Q4T545</accession>
<dbReference type="PANTHER" id="PTHR48104:SF30">
    <property type="entry name" value="METACASPASE-1"/>
    <property type="match status" value="1"/>
</dbReference>
<name>A0A4Q4T545_9PEZI</name>
<feature type="domain" description="Peptidase C14 caspase" evidence="3">
    <location>
        <begin position="11"/>
        <end position="203"/>
    </location>
</feature>
<dbReference type="OrthoDB" id="3223806at2759"/>
<evidence type="ECO:0000313" key="4">
    <source>
        <dbReference type="EMBL" id="RYP00780.1"/>
    </source>
</evidence>
<sequence>MVLKAAVYSPFDLSSRRAPTKKNVVEALEALENEEPGAFIYFHYSGHGDSYPTKYPDLKGPQSMDEVICTWEEDIVDSDLGDILDRLAEKHTVCAVLDCCHSGGADRHSGEEGRPRIRHRRAEHIEASTPNDQQTSQASIPRSRGFRNARLFKSELYRDRKYNLIAACQPLEFASEYHITTPQGRKTHGAMTYHLLEALQLLHQDSPTETMTYSQLYGLLGSMMKDNALTQQPMHLGDPQRILFATKSAEAGSAGLLANVVKISGACVTLDKGLSNGISDGDQFRLYPPSAAYCGLITEDDPAAPVVKINDPKDLESTATPYREVPGSLIDVEVGWFARLSKRAKPTIVSVCLPEADPDAGFERIRQDWSSYIDSTLPLDLRFDSRIDEADFFVNTGPDGRILQFRDREKRYIPHLPSIPANGPGNVKQLMGLLKHLSSYKLLAEAGQTSTRSRPPRYHFELLEEKTDKDINPKAVASWRVSFKNLEDRPLYVTILNLGPAYGIQHIYPGPYASSQEIKGKTDIPPEVIIDIEVPSILEDAAKESNFRMRDVVKLFITSKQMNFNHYLLPDLESDPAKLEKRSMRGVPRPPPRMASWVIDAKEIITSRRDDPCPTATDAAPRYDSNICYA</sequence>
<dbReference type="AlphaFoldDB" id="A0A4Q4T545"/>
<dbReference type="Pfam" id="PF00656">
    <property type="entry name" value="Peptidase_C14"/>
    <property type="match status" value="1"/>
</dbReference>
<dbReference type="GO" id="GO:0004197">
    <property type="term" value="F:cysteine-type endopeptidase activity"/>
    <property type="evidence" value="ECO:0007669"/>
    <property type="project" value="InterPro"/>
</dbReference>
<comment type="similarity">
    <text evidence="1">Belongs to the peptidase C14B family.</text>
</comment>
<feature type="compositionally biased region" description="Polar residues" evidence="2">
    <location>
        <begin position="128"/>
        <end position="140"/>
    </location>
</feature>
<dbReference type="GO" id="GO:0005737">
    <property type="term" value="C:cytoplasm"/>
    <property type="evidence" value="ECO:0007669"/>
    <property type="project" value="TreeGrafter"/>
</dbReference>
<reference evidence="4 5" key="1">
    <citation type="submission" date="2018-06" db="EMBL/GenBank/DDBJ databases">
        <title>Complete Genomes of Monosporascus.</title>
        <authorList>
            <person name="Robinson A.J."/>
            <person name="Natvig D.O."/>
        </authorList>
    </citation>
    <scope>NUCLEOTIDE SEQUENCE [LARGE SCALE GENOMIC DNA]</scope>
    <source>
        <strain evidence="4 5">CBS 110550</strain>
    </source>
</reference>
<dbReference type="EMBL" id="QJNU01000378">
    <property type="protein sequence ID" value="RYP00780.1"/>
    <property type="molecule type" value="Genomic_DNA"/>
</dbReference>
<proteinExistence type="inferred from homology"/>
<evidence type="ECO:0000313" key="5">
    <source>
        <dbReference type="Proteomes" id="UP000293360"/>
    </source>
</evidence>
<dbReference type="GO" id="GO:0006508">
    <property type="term" value="P:proteolysis"/>
    <property type="evidence" value="ECO:0007669"/>
    <property type="project" value="InterPro"/>
</dbReference>
<comment type="caution">
    <text evidence="4">The sequence shown here is derived from an EMBL/GenBank/DDBJ whole genome shotgun (WGS) entry which is preliminary data.</text>
</comment>
<organism evidence="4 5">
    <name type="scientific">Monosporascus ibericus</name>
    <dbReference type="NCBI Taxonomy" id="155417"/>
    <lineage>
        <taxon>Eukaryota</taxon>
        <taxon>Fungi</taxon>
        <taxon>Dikarya</taxon>
        <taxon>Ascomycota</taxon>
        <taxon>Pezizomycotina</taxon>
        <taxon>Sordariomycetes</taxon>
        <taxon>Xylariomycetidae</taxon>
        <taxon>Xylariales</taxon>
        <taxon>Xylariales incertae sedis</taxon>
        <taxon>Monosporascus</taxon>
    </lineage>
</organism>
<evidence type="ECO:0000256" key="2">
    <source>
        <dbReference type="SAM" id="MobiDB-lite"/>
    </source>
</evidence>
<dbReference type="Gene3D" id="3.40.50.1460">
    <property type="match status" value="1"/>
</dbReference>